<keyword evidence="1" id="KW-0413">Isomerase</keyword>
<gene>
    <name evidence="5" type="ORF">DDE20_10010</name>
</gene>
<dbReference type="AlphaFoldDB" id="A0A2T8HV76"/>
<dbReference type="SUPFAM" id="SSF48179">
    <property type="entry name" value="6-phosphogluconate dehydrogenase C-terminal domain-like"/>
    <property type="match status" value="2"/>
</dbReference>
<dbReference type="OrthoDB" id="7192590at2"/>
<accession>A0A2T8HV76</accession>
<keyword evidence="6" id="KW-1185">Reference proteome</keyword>
<dbReference type="Gene3D" id="1.10.1040.50">
    <property type="match status" value="1"/>
</dbReference>
<name>A0A2T8HV76_9RHOB</name>
<evidence type="ECO:0000313" key="5">
    <source>
        <dbReference type="EMBL" id="PVH29330.1"/>
    </source>
</evidence>
<dbReference type="EMBL" id="QDKM01000003">
    <property type="protein sequence ID" value="PVH29330.1"/>
    <property type="molecule type" value="Genomic_DNA"/>
</dbReference>
<feature type="domain" description="3-hydroxyacyl-CoA dehydrogenase C-terminal" evidence="4">
    <location>
        <begin position="196"/>
        <end position="286"/>
    </location>
</feature>
<dbReference type="RefSeq" id="WP_116558329.1">
    <property type="nucleotide sequence ID" value="NZ_QDKM01000003.1"/>
</dbReference>
<keyword evidence="3" id="KW-0511">Multifunctional enzyme</keyword>
<protein>
    <recommendedName>
        <fullName evidence="4">3-hydroxyacyl-CoA dehydrogenase C-terminal domain-containing protein</fullName>
    </recommendedName>
</protein>
<dbReference type="InterPro" id="IPR006108">
    <property type="entry name" value="3HC_DH_C"/>
</dbReference>
<dbReference type="SUPFAM" id="SSF51735">
    <property type="entry name" value="NAD(P)-binding Rossmann-fold domains"/>
    <property type="match status" value="1"/>
</dbReference>
<dbReference type="Pfam" id="PF00725">
    <property type="entry name" value="3HCDH"/>
    <property type="match status" value="1"/>
</dbReference>
<dbReference type="GO" id="GO:0006631">
    <property type="term" value="P:fatty acid metabolic process"/>
    <property type="evidence" value="ECO:0007669"/>
    <property type="project" value="InterPro"/>
</dbReference>
<evidence type="ECO:0000256" key="1">
    <source>
        <dbReference type="ARBA" id="ARBA00023235"/>
    </source>
</evidence>
<dbReference type="GO" id="GO:0016616">
    <property type="term" value="F:oxidoreductase activity, acting on the CH-OH group of donors, NAD or NADP as acceptor"/>
    <property type="evidence" value="ECO:0007669"/>
    <property type="project" value="InterPro"/>
</dbReference>
<evidence type="ECO:0000256" key="2">
    <source>
        <dbReference type="ARBA" id="ARBA00023239"/>
    </source>
</evidence>
<sequence>MHARLAPATSLSPADWPLCPMPDPDAARAYLGATQSGCPPASLPASAAIAGGSPLALGFAAGLALSGAAVVLIEDDTHDARRAQDMLTRAGALKGITITTDPTLANDAPLILAPPPQLASIARHAAPDALLITFCDGMATAATLPPDCVQIFTATPPPQLGVVEVLADPLCPSEALHRTQALLRALGGQPVPVPFFLGPRLIARLEDMAEALVFDGATPWEVDTAMTARGFALGPCAAQDQRGLDLTYARHRAEDRAGEPRNVPLIARMVPEGRLGRHGGVGWYRYPGGGGRVIDPLIEDLAREEAHFARHPLREIGPEEIIQRCLLALLDEAALLLHEGAAAATIDLICCHATGFPVDEGGPLFAAKRAGFAQVLRQFAALTPPMQPSGALLELATQAG</sequence>
<evidence type="ECO:0000259" key="4">
    <source>
        <dbReference type="Pfam" id="PF00725"/>
    </source>
</evidence>
<dbReference type="GO" id="GO:0016853">
    <property type="term" value="F:isomerase activity"/>
    <property type="evidence" value="ECO:0007669"/>
    <property type="project" value="UniProtKB-KW"/>
</dbReference>
<keyword evidence="2" id="KW-0456">Lyase</keyword>
<dbReference type="InterPro" id="IPR008927">
    <property type="entry name" value="6-PGluconate_DH-like_C_sf"/>
</dbReference>
<evidence type="ECO:0000313" key="6">
    <source>
        <dbReference type="Proteomes" id="UP000245911"/>
    </source>
</evidence>
<proteinExistence type="predicted"/>
<dbReference type="GO" id="GO:0016829">
    <property type="term" value="F:lyase activity"/>
    <property type="evidence" value="ECO:0007669"/>
    <property type="project" value="UniProtKB-KW"/>
</dbReference>
<dbReference type="Proteomes" id="UP000245911">
    <property type="component" value="Unassembled WGS sequence"/>
</dbReference>
<organism evidence="5 6">
    <name type="scientific">Pararhodobacter oceanensis</name>
    <dbReference type="NCBI Taxonomy" id="2172121"/>
    <lineage>
        <taxon>Bacteria</taxon>
        <taxon>Pseudomonadati</taxon>
        <taxon>Pseudomonadota</taxon>
        <taxon>Alphaproteobacteria</taxon>
        <taxon>Rhodobacterales</taxon>
        <taxon>Paracoccaceae</taxon>
        <taxon>Pararhodobacter</taxon>
    </lineage>
</organism>
<evidence type="ECO:0000256" key="3">
    <source>
        <dbReference type="ARBA" id="ARBA00023268"/>
    </source>
</evidence>
<reference evidence="5 6" key="1">
    <citation type="submission" date="2018-04" db="EMBL/GenBank/DDBJ databases">
        <title>Pararhodobacter oceanense sp. nov., isolated from marine intertidal sediment.</title>
        <authorList>
            <person name="Wang X.-L."/>
            <person name="Du Z.-J."/>
        </authorList>
    </citation>
    <scope>NUCLEOTIDE SEQUENCE [LARGE SCALE GENOMIC DNA]</scope>
    <source>
        <strain evidence="5 6">AM505</strain>
    </source>
</reference>
<comment type="caution">
    <text evidence="5">The sequence shown here is derived from an EMBL/GenBank/DDBJ whole genome shotgun (WGS) entry which is preliminary data.</text>
</comment>
<dbReference type="InterPro" id="IPR036291">
    <property type="entry name" value="NAD(P)-bd_dom_sf"/>
</dbReference>
<dbReference type="PANTHER" id="PTHR23309">
    <property type="entry name" value="3-HYDROXYACYL-COA DEHYROGENASE"/>
    <property type="match status" value="1"/>
</dbReference>
<dbReference type="PANTHER" id="PTHR23309:SF51">
    <property type="entry name" value="3-HYDROXYACYL-COA DEHYDROGENASE-RELATED"/>
    <property type="match status" value="1"/>
</dbReference>
<dbReference type="Gene3D" id="3.40.50.720">
    <property type="entry name" value="NAD(P)-binding Rossmann-like Domain"/>
    <property type="match status" value="1"/>
</dbReference>